<dbReference type="GO" id="GO:0046872">
    <property type="term" value="F:metal ion binding"/>
    <property type="evidence" value="ECO:0007669"/>
    <property type="project" value="UniProtKB-KW"/>
</dbReference>
<sequence>MNVDRLAAILKQAAQEEIMPRFRRLDEGTIKTKSSAFDLVTEADVGAERAITAAIRAHRPDYLVIGEEAVAANPRLLDTSLEDRIVIFVDPVDGTANFAGGLPLFAVMAAVVDNGETVAGVIYDPLGDDVVMAERGCGAFQVFPDGRMVRQAFAEAVPLSEMGGLASTSFLPMEQRREVMTNLAKVRMFANYRCAGHEYRYAAGGNVHFMMYGKLMPWDHVGGALIMREAGAHVAKLDGSEYRPTDTSGGLLVASDKDSWDELRREVFTV</sequence>
<reference evidence="4" key="1">
    <citation type="submission" date="2017-04" db="EMBL/GenBank/DDBJ databases">
        <authorList>
            <person name="Varghese N."/>
            <person name="Submissions S."/>
        </authorList>
    </citation>
    <scope>NUCLEOTIDE SEQUENCE [LARGE SCALE GENOMIC DNA]</scope>
</reference>
<proteinExistence type="inferred from homology"/>
<dbReference type="InterPro" id="IPR000760">
    <property type="entry name" value="Inositol_monophosphatase-like"/>
</dbReference>
<dbReference type="SUPFAM" id="SSF56655">
    <property type="entry name" value="Carbohydrate phosphatase"/>
    <property type="match status" value="1"/>
</dbReference>
<evidence type="ECO:0000256" key="2">
    <source>
        <dbReference type="PIRSR" id="PIRSR600760-2"/>
    </source>
</evidence>
<evidence type="ECO:0000313" key="3">
    <source>
        <dbReference type="EMBL" id="SMQ66357.1"/>
    </source>
</evidence>
<dbReference type="Gene3D" id="3.30.540.10">
    <property type="entry name" value="Fructose-1,6-Bisphosphatase, subunit A, domain 1"/>
    <property type="match status" value="1"/>
</dbReference>
<keyword evidence="4" id="KW-1185">Reference proteome</keyword>
<comment type="cofactor">
    <cofactor evidence="2">
        <name>Mg(2+)</name>
        <dbReference type="ChEBI" id="CHEBI:18420"/>
    </cofactor>
</comment>
<gene>
    <name evidence="3" type="ORF">SAMN06295905_1460</name>
</gene>
<dbReference type="AlphaFoldDB" id="A0A1Y6EUY7"/>
<keyword evidence="2" id="KW-0460">Magnesium</keyword>
<dbReference type="Pfam" id="PF00459">
    <property type="entry name" value="Inositol_P"/>
    <property type="match status" value="1"/>
</dbReference>
<dbReference type="GO" id="GO:0006020">
    <property type="term" value="P:inositol metabolic process"/>
    <property type="evidence" value="ECO:0007669"/>
    <property type="project" value="TreeGrafter"/>
</dbReference>
<organism evidence="3 4">
    <name type="scientific">Devosia lucknowensis</name>
    <dbReference type="NCBI Taxonomy" id="1096929"/>
    <lineage>
        <taxon>Bacteria</taxon>
        <taxon>Pseudomonadati</taxon>
        <taxon>Pseudomonadota</taxon>
        <taxon>Alphaproteobacteria</taxon>
        <taxon>Hyphomicrobiales</taxon>
        <taxon>Devosiaceae</taxon>
        <taxon>Devosia</taxon>
    </lineage>
</organism>
<dbReference type="Proteomes" id="UP000194474">
    <property type="component" value="Unassembled WGS sequence"/>
</dbReference>
<feature type="binding site" evidence="2">
    <location>
        <position position="90"/>
    </location>
    <ligand>
        <name>Mg(2+)</name>
        <dbReference type="ChEBI" id="CHEBI:18420"/>
        <label>2</label>
    </ligand>
</feature>
<dbReference type="GO" id="GO:0007165">
    <property type="term" value="P:signal transduction"/>
    <property type="evidence" value="ECO:0007669"/>
    <property type="project" value="TreeGrafter"/>
</dbReference>
<feature type="binding site" evidence="2">
    <location>
        <position position="219"/>
    </location>
    <ligand>
        <name>Mg(2+)</name>
        <dbReference type="ChEBI" id="CHEBI:18420"/>
        <label>1</label>
        <note>catalytic</note>
    </ligand>
</feature>
<dbReference type="RefSeq" id="WP_086469779.1">
    <property type="nucleotide sequence ID" value="NZ_FXWK01000001.1"/>
</dbReference>
<dbReference type="EMBL" id="FXWK01000001">
    <property type="protein sequence ID" value="SMQ66357.1"/>
    <property type="molecule type" value="Genomic_DNA"/>
</dbReference>
<name>A0A1Y6EUY7_9HYPH</name>
<evidence type="ECO:0000256" key="1">
    <source>
        <dbReference type="ARBA" id="ARBA00009759"/>
    </source>
</evidence>
<comment type="similarity">
    <text evidence="1">Belongs to the inositol monophosphatase superfamily.</text>
</comment>
<dbReference type="PANTHER" id="PTHR20854:SF4">
    <property type="entry name" value="INOSITOL-1-MONOPHOSPHATASE-RELATED"/>
    <property type="match status" value="1"/>
</dbReference>
<protein>
    <submittedName>
        <fullName evidence="3">Fructose-1,6-bisphosphatase</fullName>
    </submittedName>
</protein>
<feature type="binding site" evidence="2">
    <location>
        <position position="67"/>
    </location>
    <ligand>
        <name>Mg(2+)</name>
        <dbReference type="ChEBI" id="CHEBI:18420"/>
        <label>1</label>
        <note>catalytic</note>
    </ligand>
</feature>
<dbReference type="Gene3D" id="3.40.190.80">
    <property type="match status" value="1"/>
</dbReference>
<dbReference type="PANTHER" id="PTHR20854">
    <property type="entry name" value="INOSITOL MONOPHOSPHATASE"/>
    <property type="match status" value="1"/>
</dbReference>
<keyword evidence="2" id="KW-0479">Metal-binding</keyword>
<dbReference type="PRINTS" id="PR00377">
    <property type="entry name" value="IMPHPHTASES"/>
</dbReference>
<accession>A0A1Y6EUY7</accession>
<dbReference type="OrthoDB" id="9785695at2"/>
<evidence type="ECO:0000313" key="4">
    <source>
        <dbReference type="Proteomes" id="UP000194474"/>
    </source>
</evidence>
<feature type="binding site" evidence="2">
    <location>
        <position position="93"/>
    </location>
    <ligand>
        <name>Mg(2+)</name>
        <dbReference type="ChEBI" id="CHEBI:18420"/>
        <label>2</label>
    </ligand>
</feature>
<dbReference type="GO" id="GO:0008934">
    <property type="term" value="F:inositol monophosphate 1-phosphatase activity"/>
    <property type="evidence" value="ECO:0007669"/>
    <property type="project" value="TreeGrafter"/>
</dbReference>